<evidence type="ECO:0000256" key="1">
    <source>
        <dbReference type="SAM" id="MobiDB-lite"/>
    </source>
</evidence>
<reference evidence="5" key="1">
    <citation type="submission" date="2012-12" db="EMBL/GenBank/DDBJ databases">
        <authorList>
            <person name="Hellsten U."/>
            <person name="Grimwood J."/>
            <person name="Chapman J.A."/>
            <person name="Shapiro H."/>
            <person name="Aerts A."/>
            <person name="Otillar R.P."/>
            <person name="Terry A.Y."/>
            <person name="Boore J.L."/>
            <person name="Simakov O."/>
            <person name="Marletaz F."/>
            <person name="Cho S.-J."/>
            <person name="Edsinger-Gonzales E."/>
            <person name="Havlak P."/>
            <person name="Kuo D.-H."/>
            <person name="Larsson T."/>
            <person name="Lv J."/>
            <person name="Arendt D."/>
            <person name="Savage R."/>
            <person name="Osoegawa K."/>
            <person name="de Jong P."/>
            <person name="Lindberg D.R."/>
            <person name="Seaver E.C."/>
            <person name="Weisblat D.A."/>
            <person name="Putnam N.H."/>
            <person name="Grigoriev I.V."/>
            <person name="Rokhsar D.S."/>
        </authorList>
    </citation>
    <scope>NUCLEOTIDE SEQUENCE</scope>
    <source>
        <strain evidence="5">I ESC-2004</strain>
    </source>
</reference>
<accession>R7VLP5</accession>
<keyword evidence="5" id="KW-1185">Reference proteome</keyword>
<evidence type="ECO:0000313" key="4">
    <source>
        <dbReference type="EnsemblMetazoa" id="CapteP212536"/>
    </source>
</evidence>
<feature type="compositionally biased region" description="Basic and acidic residues" evidence="1">
    <location>
        <begin position="433"/>
        <end position="452"/>
    </location>
</feature>
<dbReference type="Proteomes" id="UP000014760">
    <property type="component" value="Unassembled WGS sequence"/>
</dbReference>
<dbReference type="EMBL" id="KB292314">
    <property type="protein sequence ID" value="ELU17775.1"/>
    <property type="molecule type" value="Genomic_DNA"/>
</dbReference>
<dbReference type="STRING" id="283909.R7VLP5"/>
<proteinExistence type="predicted"/>
<dbReference type="GO" id="GO:0003824">
    <property type="term" value="F:catalytic activity"/>
    <property type="evidence" value="ECO:0007669"/>
    <property type="project" value="InterPro"/>
</dbReference>
<dbReference type="OMA" id="DSECYEA"/>
<reference evidence="3 5" key="2">
    <citation type="journal article" date="2013" name="Nature">
        <title>Insights into bilaterian evolution from three spiralian genomes.</title>
        <authorList>
            <person name="Simakov O."/>
            <person name="Marletaz F."/>
            <person name="Cho S.J."/>
            <person name="Edsinger-Gonzales E."/>
            <person name="Havlak P."/>
            <person name="Hellsten U."/>
            <person name="Kuo D.H."/>
            <person name="Larsson T."/>
            <person name="Lv J."/>
            <person name="Arendt D."/>
            <person name="Savage R."/>
            <person name="Osoegawa K."/>
            <person name="de Jong P."/>
            <person name="Grimwood J."/>
            <person name="Chapman J.A."/>
            <person name="Shapiro H."/>
            <person name="Aerts A."/>
            <person name="Otillar R.P."/>
            <person name="Terry A.Y."/>
            <person name="Boore J.L."/>
            <person name="Grigoriev I.V."/>
            <person name="Lindberg D.R."/>
            <person name="Seaver E.C."/>
            <person name="Weisblat D.A."/>
            <person name="Putnam N.H."/>
            <person name="Rokhsar D.S."/>
        </authorList>
    </citation>
    <scope>NUCLEOTIDE SEQUENCE</scope>
    <source>
        <strain evidence="3 5">I ESC-2004</strain>
    </source>
</reference>
<feature type="compositionally biased region" description="Polar residues" evidence="1">
    <location>
        <begin position="461"/>
        <end position="473"/>
    </location>
</feature>
<feature type="compositionally biased region" description="Basic and acidic residues" evidence="1">
    <location>
        <begin position="91"/>
        <end position="110"/>
    </location>
</feature>
<dbReference type="PANTHER" id="PTHR33776">
    <property type="entry name" value="ENDO/EXONUCLEASE/PHOSPHATASE DOMAIN-CONTAINING PROTEIN"/>
    <property type="match status" value="1"/>
</dbReference>
<dbReference type="EMBL" id="AMQN01035493">
    <property type="status" value="NOT_ANNOTATED_CDS"/>
    <property type="molecule type" value="Genomic_DNA"/>
</dbReference>
<organism evidence="3">
    <name type="scientific">Capitella teleta</name>
    <name type="common">Polychaete worm</name>
    <dbReference type="NCBI Taxonomy" id="283909"/>
    <lineage>
        <taxon>Eukaryota</taxon>
        <taxon>Metazoa</taxon>
        <taxon>Spiralia</taxon>
        <taxon>Lophotrochozoa</taxon>
        <taxon>Annelida</taxon>
        <taxon>Polychaeta</taxon>
        <taxon>Sedentaria</taxon>
        <taxon>Scolecida</taxon>
        <taxon>Capitellidae</taxon>
        <taxon>Capitella</taxon>
    </lineage>
</organism>
<dbReference type="AlphaFoldDB" id="R7VLP5"/>
<reference evidence="4" key="3">
    <citation type="submission" date="2015-06" db="UniProtKB">
        <authorList>
            <consortium name="EnsemblMetazoa"/>
        </authorList>
    </citation>
    <scope>IDENTIFICATION</scope>
</reference>
<dbReference type="EMBL" id="AMQN01035492">
    <property type="status" value="NOT_ANNOTATED_CDS"/>
    <property type="molecule type" value="Genomic_DNA"/>
</dbReference>
<name>R7VLP5_CAPTE</name>
<dbReference type="HOGENOM" id="CLU_577774_0_0_1"/>
<dbReference type="SUPFAM" id="SSF56219">
    <property type="entry name" value="DNase I-like"/>
    <property type="match status" value="1"/>
</dbReference>
<feature type="compositionally biased region" description="Basic and acidic residues" evidence="1">
    <location>
        <begin position="118"/>
        <end position="134"/>
    </location>
</feature>
<evidence type="ECO:0000313" key="5">
    <source>
        <dbReference type="Proteomes" id="UP000014760"/>
    </source>
</evidence>
<sequence length="473" mass="54536">MYNKTYRYDGAGMHHSCVILHNFNYEKLKGRYIGCFAETPTAIETPPLASPITPKRKKQPAEPQPPRENLYLRQWKGAPRTIQWPKTRPTLPDKKPDKSPEFRTQKTQKAERRRKKKEREIEKPKDRKMKERQSLHRSCMNRITSLLWNKQKRAKLASLARQHQPDVILVGETWLNETHSSEAVSLEGYSVLARKDRQTKGKKKKGGGVLAYAKKGIDTTATPAPDPQEADVVWLSILSTTCSHLITGIYRPPGSTLIEYYINETLPELSRNAIYLSITILGDFNDHALHRVFDMSSRMGLRQPVNEPTHIKGNMLYLIFTDNDDARVSVLKKADVADHLPVSIKIPDDITIHTGPIKRLWMYHLADLKSLSKYIQKRTSPQKLKQLSPERAINYLDKAIKKGMIIYIPSTVKNIQSSSVPWFDDDCYTTMRESQEGRRSKESYHQLLQEKQRQHKHKVQSPKSSHPSSHTYE</sequence>
<feature type="domain" description="Endonuclease/exonuclease/phosphatase" evidence="2">
    <location>
        <begin position="148"/>
        <end position="297"/>
    </location>
</feature>
<dbReference type="InterPro" id="IPR036691">
    <property type="entry name" value="Endo/exonu/phosph_ase_sf"/>
</dbReference>
<feature type="region of interest" description="Disordered" evidence="1">
    <location>
        <begin position="43"/>
        <end position="134"/>
    </location>
</feature>
<dbReference type="Pfam" id="PF03372">
    <property type="entry name" value="Exo_endo_phos"/>
    <property type="match status" value="1"/>
</dbReference>
<evidence type="ECO:0000313" key="3">
    <source>
        <dbReference type="EMBL" id="ELU17775.1"/>
    </source>
</evidence>
<dbReference type="Gene3D" id="3.60.10.10">
    <property type="entry name" value="Endonuclease/exonuclease/phosphatase"/>
    <property type="match status" value="1"/>
</dbReference>
<dbReference type="PANTHER" id="PTHR33776:SF3">
    <property type="entry name" value="PHD-TYPE DOMAIN-CONTAINING PROTEIN"/>
    <property type="match status" value="1"/>
</dbReference>
<dbReference type="InterPro" id="IPR005135">
    <property type="entry name" value="Endo/exonuclease/phosphatase"/>
</dbReference>
<evidence type="ECO:0000259" key="2">
    <source>
        <dbReference type="Pfam" id="PF03372"/>
    </source>
</evidence>
<dbReference type="EnsemblMetazoa" id="CapteT212536">
    <property type="protein sequence ID" value="CapteP212536"/>
    <property type="gene ID" value="CapteG212536"/>
</dbReference>
<feature type="region of interest" description="Disordered" evidence="1">
    <location>
        <begin position="433"/>
        <end position="473"/>
    </location>
</feature>
<gene>
    <name evidence="3" type="ORF">CAPTEDRAFT_212536</name>
</gene>
<protein>
    <recommendedName>
        <fullName evidence="2">Endonuclease/exonuclease/phosphatase domain-containing protein</fullName>
    </recommendedName>
</protein>